<reference evidence="3 4" key="1">
    <citation type="journal article" date="2020" name="Biotechnol. Biofuels">
        <title>New insights from the biogas microbiome by comprehensive genome-resolved metagenomics of nearly 1600 species originating from multiple anaerobic digesters.</title>
        <authorList>
            <person name="Campanaro S."/>
            <person name="Treu L."/>
            <person name="Rodriguez-R L.M."/>
            <person name="Kovalovszki A."/>
            <person name="Ziels R.M."/>
            <person name="Maus I."/>
            <person name="Zhu X."/>
            <person name="Kougias P.G."/>
            <person name="Basile A."/>
            <person name="Luo G."/>
            <person name="Schluter A."/>
            <person name="Konstantinidis K.T."/>
            <person name="Angelidaki I."/>
        </authorList>
    </citation>
    <scope>NUCLEOTIDE SEQUENCE [LARGE SCALE GENOMIC DNA]</scope>
    <source>
        <strain evidence="3">AS06rmzACSIP_421</strain>
    </source>
</reference>
<feature type="region of interest" description="Disordered" evidence="1">
    <location>
        <begin position="26"/>
        <end position="46"/>
    </location>
</feature>
<proteinExistence type="predicted"/>
<evidence type="ECO:0000313" key="4">
    <source>
        <dbReference type="Proteomes" id="UP000554004"/>
    </source>
</evidence>
<comment type="caution">
    <text evidence="3">The sequence shown here is derived from an EMBL/GenBank/DDBJ whole genome shotgun (WGS) entry which is preliminary data.</text>
</comment>
<accession>A0A847ESG5</accession>
<organism evidence="3 4">
    <name type="scientific">Candidatus Dojkabacteria bacterium</name>
    <dbReference type="NCBI Taxonomy" id="2099670"/>
    <lineage>
        <taxon>Bacteria</taxon>
        <taxon>Candidatus Dojkabacteria</taxon>
    </lineage>
</organism>
<sequence length="330" mass="36169">MKKHILIYLSLLLFSSFLLTGCTKKDTPQDLETNDSEEAVQEQEEEEVKEEIEEFELEGFNKEAWVFGQASEYEYSVEDIQAEEGVGYHLFKFTLSSSDQEASTPLFKVTPMLSSGVFRVDLTNIFDDNSTVTHSKGIQVDKLGITGLKRLVTNSDTTRAYDIGVLGLNKLKVEVNEDDLGTWVFSVMVSYDSKYSAPEIDFGSTDFSSDAQEIEGGTISEGAKITNYSFIYSSGVLKFSLAVASGASNPIPSVSASYDDQGLLILTFPSLEQDKVSGWSKTVSLPAGVSIDISRSGDESIYAFSGISENKPFKLSASQSPNLVILEIDL</sequence>
<feature type="compositionally biased region" description="Acidic residues" evidence="1">
    <location>
        <begin position="32"/>
        <end position="46"/>
    </location>
</feature>
<evidence type="ECO:0000313" key="3">
    <source>
        <dbReference type="EMBL" id="NLE30665.1"/>
    </source>
</evidence>
<feature type="signal peptide" evidence="2">
    <location>
        <begin position="1"/>
        <end position="20"/>
    </location>
</feature>
<dbReference type="AlphaFoldDB" id="A0A847ESG5"/>
<gene>
    <name evidence="3" type="ORF">GX618_00095</name>
</gene>
<name>A0A847ESG5_9BACT</name>
<dbReference type="Proteomes" id="UP000554004">
    <property type="component" value="Unassembled WGS sequence"/>
</dbReference>
<dbReference type="EMBL" id="JAAZAL010000004">
    <property type="protein sequence ID" value="NLE30665.1"/>
    <property type="molecule type" value="Genomic_DNA"/>
</dbReference>
<evidence type="ECO:0000256" key="1">
    <source>
        <dbReference type="SAM" id="MobiDB-lite"/>
    </source>
</evidence>
<dbReference type="PROSITE" id="PS51257">
    <property type="entry name" value="PROKAR_LIPOPROTEIN"/>
    <property type="match status" value="1"/>
</dbReference>
<feature type="chain" id="PRO_5033034926" description="Lipoprotein" evidence="2">
    <location>
        <begin position="21"/>
        <end position="330"/>
    </location>
</feature>
<evidence type="ECO:0008006" key="5">
    <source>
        <dbReference type="Google" id="ProtNLM"/>
    </source>
</evidence>
<protein>
    <recommendedName>
        <fullName evidence="5">Lipoprotein</fullName>
    </recommendedName>
</protein>
<keyword evidence="2" id="KW-0732">Signal</keyword>
<evidence type="ECO:0000256" key="2">
    <source>
        <dbReference type="SAM" id="SignalP"/>
    </source>
</evidence>